<evidence type="ECO:0000256" key="2">
    <source>
        <dbReference type="ARBA" id="ARBA00022448"/>
    </source>
</evidence>
<evidence type="ECO:0000256" key="6">
    <source>
        <dbReference type="ARBA" id="ARBA00023136"/>
    </source>
</evidence>
<organism evidence="10">
    <name type="scientific">hydrothermal vent metagenome</name>
    <dbReference type="NCBI Taxonomy" id="652676"/>
    <lineage>
        <taxon>unclassified sequences</taxon>
        <taxon>metagenomes</taxon>
        <taxon>ecological metagenomes</taxon>
    </lineage>
</organism>
<dbReference type="InterPro" id="IPR003838">
    <property type="entry name" value="ABC3_permease_C"/>
</dbReference>
<evidence type="ECO:0000256" key="5">
    <source>
        <dbReference type="ARBA" id="ARBA00022989"/>
    </source>
</evidence>
<keyword evidence="5 7" id="KW-1133">Transmembrane helix</keyword>
<evidence type="ECO:0000256" key="3">
    <source>
        <dbReference type="ARBA" id="ARBA00022475"/>
    </source>
</evidence>
<keyword evidence="3" id="KW-1003">Cell membrane</keyword>
<gene>
    <name evidence="10" type="ORF">MNBD_GAMMA21-851</name>
</gene>
<feature type="domain" description="MacB-like periplasmic core" evidence="9">
    <location>
        <begin position="22"/>
        <end position="218"/>
    </location>
</feature>
<feature type="transmembrane region" description="Helical" evidence="7">
    <location>
        <begin position="238"/>
        <end position="268"/>
    </location>
</feature>
<dbReference type="PANTHER" id="PTHR43738">
    <property type="entry name" value="ABC TRANSPORTER, MEMBRANE PROTEIN"/>
    <property type="match status" value="1"/>
</dbReference>
<protein>
    <recommendedName>
        <fullName evidence="11">ABC3 transporter permease protein domain-containing protein</fullName>
    </recommendedName>
</protein>
<dbReference type="InterPro" id="IPR025857">
    <property type="entry name" value="MacB_PCD"/>
</dbReference>
<feature type="transmembrane region" description="Helical" evidence="7">
    <location>
        <begin position="329"/>
        <end position="353"/>
    </location>
</feature>
<feature type="transmembrane region" description="Helical" evidence="7">
    <location>
        <begin position="21"/>
        <end position="39"/>
    </location>
</feature>
<name>A0A3B0ZU73_9ZZZZ</name>
<feature type="transmembrane region" description="Helical" evidence="7">
    <location>
        <begin position="289"/>
        <end position="317"/>
    </location>
</feature>
<proteinExistence type="predicted"/>
<dbReference type="EMBL" id="UOFR01000043">
    <property type="protein sequence ID" value="VAW97105.1"/>
    <property type="molecule type" value="Genomic_DNA"/>
</dbReference>
<evidence type="ECO:0000259" key="9">
    <source>
        <dbReference type="Pfam" id="PF12704"/>
    </source>
</evidence>
<evidence type="ECO:0000313" key="10">
    <source>
        <dbReference type="EMBL" id="VAW97105.1"/>
    </source>
</evidence>
<keyword evidence="6 7" id="KW-0472">Membrane</keyword>
<dbReference type="Pfam" id="PF12704">
    <property type="entry name" value="MacB_PCD"/>
    <property type="match status" value="1"/>
</dbReference>
<evidence type="ECO:0000256" key="4">
    <source>
        <dbReference type="ARBA" id="ARBA00022692"/>
    </source>
</evidence>
<evidence type="ECO:0000259" key="8">
    <source>
        <dbReference type="Pfam" id="PF02687"/>
    </source>
</evidence>
<keyword evidence="2" id="KW-0813">Transport</keyword>
<dbReference type="PANTHER" id="PTHR43738:SF1">
    <property type="entry name" value="HEMIN TRANSPORT SYSTEM PERMEASE PROTEIN HRTB-RELATED"/>
    <property type="match status" value="1"/>
</dbReference>
<evidence type="ECO:0000256" key="7">
    <source>
        <dbReference type="SAM" id="Phobius"/>
    </source>
</evidence>
<feature type="domain" description="ABC3 transporter permease C-terminal" evidence="8">
    <location>
        <begin position="249"/>
        <end position="363"/>
    </location>
</feature>
<evidence type="ECO:0008006" key="11">
    <source>
        <dbReference type="Google" id="ProtNLM"/>
    </source>
</evidence>
<reference evidence="10" key="1">
    <citation type="submission" date="2018-06" db="EMBL/GenBank/DDBJ databases">
        <authorList>
            <person name="Zhirakovskaya E."/>
        </authorList>
    </citation>
    <scope>NUCLEOTIDE SEQUENCE</scope>
</reference>
<accession>A0A3B0ZU73</accession>
<dbReference type="AlphaFoldDB" id="A0A3B0ZU73"/>
<evidence type="ECO:0000256" key="1">
    <source>
        <dbReference type="ARBA" id="ARBA00004651"/>
    </source>
</evidence>
<sequence>MIYWIFKTLWRQKGSVVSSSTGVAFAFVLVVVMDAAFVGESNQIVAYIRHANPDVWVMQKGVSNMHMATSFVWDWKVKQIEKMPGVKKATPILYVNTVVKSGGRNWFSYIIGLLPDDPRAGPWAMVSGRSQPGPGEIVVPNVLVKMAGVKLGDKAKIADREFTIIGFSADTFSMANSIAFVNFSDLEDLIDSSGTVSFILVDAEAGQDENKLAKRIEQKIDKVSSITNKQFIKNDFQIALLMGVEIVSFMTIVGAVLAALIIAFTAYSQVARRKRELAIAKALGYKNRTIYLAVFFQTLFITSLALVIAFLISVLLLPLLSELIPQITLTVTAGALVRMGVIAFIVATVAALVPARMVANVDPLTAFKV</sequence>
<dbReference type="InterPro" id="IPR051125">
    <property type="entry name" value="ABC-4/HrtB_transporter"/>
</dbReference>
<dbReference type="GO" id="GO:0005886">
    <property type="term" value="C:plasma membrane"/>
    <property type="evidence" value="ECO:0007669"/>
    <property type="project" value="UniProtKB-SubCell"/>
</dbReference>
<keyword evidence="4 7" id="KW-0812">Transmembrane</keyword>
<dbReference type="Pfam" id="PF02687">
    <property type="entry name" value="FtsX"/>
    <property type="match status" value="1"/>
</dbReference>
<comment type="subcellular location">
    <subcellularLocation>
        <location evidence="1">Cell membrane</location>
        <topology evidence="1">Multi-pass membrane protein</topology>
    </subcellularLocation>
</comment>